<evidence type="ECO:0000256" key="1">
    <source>
        <dbReference type="ARBA" id="ARBA00004123"/>
    </source>
</evidence>
<proteinExistence type="inferred from homology"/>
<comment type="caution">
    <text evidence="13">The sequence shown here is derived from an EMBL/GenBank/DDBJ whole genome shotgun (WGS) entry which is preliminary data.</text>
</comment>
<dbReference type="SMART" id="SM00320">
    <property type="entry name" value="WD40"/>
    <property type="match status" value="11"/>
</dbReference>
<dbReference type="GO" id="GO:0005634">
    <property type="term" value="C:nucleus"/>
    <property type="evidence" value="ECO:0007669"/>
    <property type="project" value="UniProtKB-SubCell"/>
</dbReference>
<dbReference type="OrthoDB" id="27911at2759"/>
<feature type="repeat" description="WD" evidence="11">
    <location>
        <begin position="289"/>
        <end position="323"/>
    </location>
</feature>
<comment type="subcellular location">
    <subcellularLocation>
        <location evidence="2">Cytoplasm</location>
    </subcellularLocation>
    <subcellularLocation>
        <location evidence="1">Nucleus</location>
    </subcellularLocation>
</comment>
<evidence type="ECO:0000313" key="13">
    <source>
        <dbReference type="EMBL" id="CEG01348.1"/>
    </source>
</evidence>
<feature type="repeat" description="WD" evidence="11">
    <location>
        <begin position="694"/>
        <end position="727"/>
    </location>
</feature>
<evidence type="ECO:0000256" key="4">
    <source>
        <dbReference type="ARBA" id="ARBA00005881"/>
    </source>
</evidence>
<keyword evidence="6" id="KW-0963">Cytoplasm</keyword>
<dbReference type="InParanoid" id="A0A090M873"/>
<dbReference type="PROSITE" id="PS50082">
    <property type="entry name" value="WD_REPEATS_2"/>
    <property type="match status" value="3"/>
</dbReference>
<dbReference type="PANTHER" id="PTHR44111:SF1">
    <property type="entry name" value="ELONGATOR COMPLEX PROTEIN 2"/>
    <property type="match status" value="1"/>
</dbReference>
<keyword evidence="14" id="KW-1185">Reference proteome</keyword>
<dbReference type="SUPFAM" id="SSF50969">
    <property type="entry name" value="YVTN repeat-like/Quinoprotein amine dehydrogenase"/>
    <property type="match status" value="1"/>
</dbReference>
<feature type="region of interest" description="Disordered" evidence="12">
    <location>
        <begin position="771"/>
        <end position="791"/>
    </location>
</feature>
<dbReference type="InterPro" id="IPR036322">
    <property type="entry name" value="WD40_repeat_dom_sf"/>
</dbReference>
<comment type="pathway">
    <text evidence="3">tRNA modification; 5-methoxycarbonylmethyl-2-thiouridine-tRNA biosynthesis.</text>
</comment>
<dbReference type="SUPFAM" id="SSF50978">
    <property type="entry name" value="WD40 repeat-like"/>
    <property type="match status" value="2"/>
</dbReference>
<dbReference type="STRING" id="70448.A0A090M873"/>
<dbReference type="PROSITE" id="PS50294">
    <property type="entry name" value="WD_REPEATS_REGION"/>
    <property type="match status" value="4"/>
</dbReference>
<evidence type="ECO:0000256" key="2">
    <source>
        <dbReference type="ARBA" id="ARBA00004496"/>
    </source>
</evidence>
<keyword evidence="10" id="KW-0539">Nucleus</keyword>
<dbReference type="GO" id="GO:0005737">
    <property type="term" value="C:cytoplasm"/>
    <property type="evidence" value="ECO:0007669"/>
    <property type="project" value="UniProtKB-SubCell"/>
</dbReference>
<reference evidence="13 14" key="2">
    <citation type="journal article" date="2014" name="BMC Genomics">
        <title>An improved genome of the model marine alga Ostreococcus tauri unfolds by assessing Illumina de novo assemblies.</title>
        <authorList>
            <person name="Blanc-Mathieu R."/>
            <person name="Verhelst B."/>
            <person name="Derelle E."/>
            <person name="Rombauts S."/>
            <person name="Bouget F.Y."/>
            <person name="Carre I."/>
            <person name="Chateau A."/>
            <person name="Eyre-Walker A."/>
            <person name="Grimsley N."/>
            <person name="Moreau H."/>
            <person name="Piegu B."/>
            <person name="Rivals E."/>
            <person name="Schackwitz W."/>
            <person name="Van de Peer Y."/>
            <person name="Piganeau G."/>
        </authorList>
    </citation>
    <scope>NUCLEOTIDE SEQUENCE [LARGE SCALE GENOMIC DNA]</scope>
    <source>
        <strain evidence="14">OTTH 0595 / CCAP 157/2 / RCC745</strain>
    </source>
</reference>
<evidence type="ECO:0000256" key="5">
    <source>
        <dbReference type="ARBA" id="ARBA00020267"/>
    </source>
</evidence>
<dbReference type="Proteomes" id="UP000009170">
    <property type="component" value="Unassembled WGS sequence"/>
</dbReference>
<dbReference type="InterPro" id="IPR011044">
    <property type="entry name" value="Quino_amine_DH_bsu"/>
</dbReference>
<feature type="repeat" description="WD" evidence="11">
    <location>
        <begin position="206"/>
        <end position="245"/>
    </location>
</feature>
<dbReference type="AlphaFoldDB" id="A0A090M873"/>
<feature type="compositionally biased region" description="Polar residues" evidence="12">
    <location>
        <begin position="771"/>
        <end position="789"/>
    </location>
</feature>
<evidence type="ECO:0000256" key="7">
    <source>
        <dbReference type="ARBA" id="ARBA00022574"/>
    </source>
</evidence>
<name>A0A090M873_OSTTA</name>
<evidence type="ECO:0000256" key="11">
    <source>
        <dbReference type="PROSITE-ProRule" id="PRU00221"/>
    </source>
</evidence>
<dbReference type="PANTHER" id="PTHR44111">
    <property type="entry name" value="ELONGATOR COMPLEX PROTEIN 2"/>
    <property type="match status" value="1"/>
</dbReference>
<dbReference type="InterPro" id="IPR001680">
    <property type="entry name" value="WD40_rpt"/>
</dbReference>
<evidence type="ECO:0000256" key="12">
    <source>
        <dbReference type="SAM" id="MobiDB-lite"/>
    </source>
</evidence>
<dbReference type="GO" id="GO:0002098">
    <property type="term" value="P:tRNA wobble uridine modification"/>
    <property type="evidence" value="ECO:0007669"/>
    <property type="project" value="InterPro"/>
</dbReference>
<dbReference type="GeneID" id="9833418"/>
<keyword evidence="8" id="KW-0819">tRNA processing</keyword>
<evidence type="ECO:0000313" key="14">
    <source>
        <dbReference type="Proteomes" id="UP000009170"/>
    </source>
</evidence>
<dbReference type="GO" id="GO:0033588">
    <property type="term" value="C:elongator holoenzyme complex"/>
    <property type="evidence" value="ECO:0007669"/>
    <property type="project" value="InterPro"/>
</dbReference>
<gene>
    <name evidence="13" type="ORF">OT_ostta08g00490</name>
</gene>
<evidence type="ECO:0000256" key="8">
    <source>
        <dbReference type="ARBA" id="ARBA00022694"/>
    </source>
</evidence>
<reference evidence="14" key="1">
    <citation type="journal article" date="2006" name="Proc. Natl. Acad. Sci. U.S.A.">
        <title>Genome analysis of the smallest free-living eukaryote Ostreococcus tauri unveils many unique features.</title>
        <authorList>
            <person name="Derelle E."/>
            <person name="Ferraz C."/>
            <person name="Rombauts S."/>
            <person name="Rouze P."/>
            <person name="Worden A.Z."/>
            <person name="Robbens S."/>
            <person name="Partensky F."/>
            <person name="Degroeve S."/>
            <person name="Echeynie S."/>
            <person name="Cooke R."/>
            <person name="Saeys Y."/>
            <person name="Wuyts J."/>
            <person name="Jabbari K."/>
            <person name="Bowler C."/>
            <person name="Panaud O."/>
            <person name="Piegu B."/>
            <person name="Ball S.G."/>
            <person name="Ral J.-P."/>
            <person name="Bouget F.-Y."/>
            <person name="Piganeau G."/>
            <person name="De Baets B."/>
            <person name="Picard A."/>
            <person name="Delseny M."/>
            <person name="Demaille J."/>
            <person name="Van de Peer Y."/>
            <person name="Moreau H."/>
        </authorList>
    </citation>
    <scope>NUCLEOTIDE SEQUENCE [LARGE SCALE GENOMIC DNA]</scope>
    <source>
        <strain evidence="14">OTTH 0595 / CCAP 157/2 / RCC745</strain>
    </source>
</reference>
<evidence type="ECO:0000256" key="10">
    <source>
        <dbReference type="ARBA" id="ARBA00023242"/>
    </source>
</evidence>
<dbReference type="Pfam" id="PF00400">
    <property type="entry name" value="WD40"/>
    <property type="match status" value="6"/>
</dbReference>
<evidence type="ECO:0000256" key="9">
    <source>
        <dbReference type="ARBA" id="ARBA00022737"/>
    </source>
</evidence>
<dbReference type="KEGG" id="ota:OT_ostta08g00490"/>
<dbReference type="Gene3D" id="2.130.10.10">
    <property type="entry name" value="YVTN repeat-like/Quinoprotein amine dehydrogenase"/>
    <property type="match status" value="5"/>
</dbReference>
<dbReference type="RefSeq" id="XP_003080618.2">
    <property type="nucleotide sequence ID" value="XM_003080570.2"/>
</dbReference>
<keyword evidence="9" id="KW-0677">Repeat</keyword>
<dbReference type="InterPro" id="IPR015943">
    <property type="entry name" value="WD40/YVTN_repeat-like_dom_sf"/>
</dbReference>
<evidence type="ECO:0000256" key="3">
    <source>
        <dbReference type="ARBA" id="ARBA00005043"/>
    </source>
</evidence>
<organism evidence="13 14">
    <name type="scientific">Ostreococcus tauri</name>
    <name type="common">Marine green alga</name>
    <dbReference type="NCBI Taxonomy" id="70448"/>
    <lineage>
        <taxon>Eukaryota</taxon>
        <taxon>Viridiplantae</taxon>
        <taxon>Chlorophyta</taxon>
        <taxon>Mamiellophyceae</taxon>
        <taxon>Mamiellales</taxon>
        <taxon>Bathycoccaceae</taxon>
        <taxon>Ostreococcus</taxon>
    </lineage>
</organism>
<protein>
    <recommendedName>
        <fullName evidence="5">Elongator complex protein 2</fullName>
    </recommendedName>
</protein>
<evidence type="ECO:0000256" key="6">
    <source>
        <dbReference type="ARBA" id="ARBA00022490"/>
    </source>
</evidence>
<dbReference type="EMBL" id="CAID01000008">
    <property type="protein sequence ID" value="CEG01348.1"/>
    <property type="molecule type" value="Genomic_DNA"/>
</dbReference>
<dbReference type="FunCoup" id="A0A090M873">
    <property type="interactions" value="1726"/>
</dbReference>
<comment type="similarity">
    <text evidence="4">Belongs to the WD repeat ELP2 family.</text>
</comment>
<dbReference type="UniPathway" id="UPA00988"/>
<keyword evidence="7 11" id="KW-0853">WD repeat</keyword>
<accession>A0A090M873</accession>
<sequence length="826" mass="86889">MPRVLARAYASCGVNRGSRVAAFANDAREDALEVVFCGADAAHRVDVRSMTTTTTTRSIDGGAARCVVALVDGGCAIGDAKGGVRVLARDGTELGFGAHARGPTRDAARADVGGRDAIASCADDGDVIVWVRDGNGGLCARGRVTLASVASPTCVAVARAPGAGDGNERHVLAVGCVDGRVRVYACDFTRIFEPDGVAAFEACGTLDGHADWVRGAEFAPTRSDDAVFLATASQDKTARVWRIQTVPVDADAEEAGKDAPAFMRLAAPPKPPSSLLVGRRVKTSLESLLVGHEDWVTSVAWHPDPSKMVLMTASMDRSLMLWSPTGAPSTSDEAGRELWMASSSLGEAAAVCLGYYGASFSPDGDVVLANSHGGALHLWRRAEDGSWCPMVGTSGHVMGVTCLRWDAAGRWFMSGGHDQTTRVHAPWSGEGPKGWRQIARPQVHGHDITCFATMHDGDAGTTTYVSGADEKVLRVFEAPGTFLGTLANSLGDTDPAGAAALAKARGLSMESLGAELPALGLSNKALRGGEQEDLPSDIAALRAQAQQQEGLIEEYNARGVEAITPQALATPPLEEVLAQATLWPEARKLYGHGNEIRAIAAHPGGDLIASASTALTSSSAAVWVWSRSQNWKPLGSLSGATLTITALEFSPAAAERDYLLAASRDRHVCVFAPQSNDAPRGTFGEDGWRLLTRFKAHDREIFAASWAPSGSSFATAGRDKKVKLWRVIEQTCELECELPKFPSAPTSLACSTDASAPCTLAIGFDDGSVETRAQSSADPSTWTHRASASTDDRHGAAVRAIAWRPNSSTFFATASDDHAVHCYSLA</sequence>
<dbReference type="InterPro" id="IPR037289">
    <property type="entry name" value="Elp2"/>
</dbReference>